<organism evidence="1 2">
    <name type="scientific">Streptomyces fildesensis</name>
    <dbReference type="NCBI Taxonomy" id="375757"/>
    <lineage>
        <taxon>Bacteria</taxon>
        <taxon>Bacillati</taxon>
        <taxon>Actinomycetota</taxon>
        <taxon>Actinomycetes</taxon>
        <taxon>Kitasatosporales</taxon>
        <taxon>Streptomycetaceae</taxon>
        <taxon>Streptomyces</taxon>
    </lineage>
</organism>
<dbReference type="InterPro" id="IPR029058">
    <property type="entry name" value="AB_hydrolase_fold"/>
</dbReference>
<dbReference type="RefSeq" id="WP_399643560.1">
    <property type="nucleotide sequence ID" value="NZ_JBITYG010000001.1"/>
</dbReference>
<proteinExistence type="predicted"/>
<dbReference type="Proteomes" id="UP001614394">
    <property type="component" value="Unassembled WGS sequence"/>
</dbReference>
<reference evidence="1 2" key="1">
    <citation type="submission" date="2024-10" db="EMBL/GenBank/DDBJ databases">
        <title>The Natural Products Discovery Center: Release of the First 8490 Sequenced Strains for Exploring Actinobacteria Biosynthetic Diversity.</title>
        <authorList>
            <person name="Kalkreuter E."/>
            <person name="Kautsar S.A."/>
            <person name="Yang D."/>
            <person name="Bader C.D."/>
            <person name="Teijaro C.N."/>
            <person name="Fluegel L."/>
            <person name="Davis C.M."/>
            <person name="Simpson J.R."/>
            <person name="Lauterbach L."/>
            <person name="Steele A.D."/>
            <person name="Gui C."/>
            <person name="Meng S."/>
            <person name="Li G."/>
            <person name="Viehrig K."/>
            <person name="Ye F."/>
            <person name="Su P."/>
            <person name="Kiefer A.F."/>
            <person name="Nichols A."/>
            <person name="Cepeda A.J."/>
            <person name="Yan W."/>
            <person name="Fan B."/>
            <person name="Jiang Y."/>
            <person name="Adhikari A."/>
            <person name="Zheng C.-J."/>
            <person name="Schuster L."/>
            <person name="Cowan T.M."/>
            <person name="Smanski M.J."/>
            <person name="Chevrette M.G."/>
            <person name="De Carvalho L.P.S."/>
            <person name="Shen B."/>
        </authorList>
    </citation>
    <scope>NUCLEOTIDE SEQUENCE [LARGE SCALE GENOMIC DNA]</scope>
    <source>
        <strain evidence="1 2">NPDC053399</strain>
    </source>
</reference>
<protein>
    <submittedName>
        <fullName evidence="1">Uncharacterized protein</fullName>
    </submittedName>
</protein>
<dbReference type="EMBL" id="JBITYG010000001">
    <property type="protein sequence ID" value="MFI9099268.1"/>
    <property type="molecule type" value="Genomic_DNA"/>
</dbReference>
<dbReference type="SUPFAM" id="SSF53474">
    <property type="entry name" value="alpha/beta-Hydrolases"/>
    <property type="match status" value="1"/>
</dbReference>
<accession>A0ABW8BYM1</accession>
<sequence length="251" mass="27021">MILSVDFSTSGRTQASFADFAPRLDPPAAAFWTTLPPTADDAVALDGYVDWWLTDVRESGRRVTAVLGYCAGAVFAAALAERIGEWQDTPALVLFDPELPNTVGLYKDFHAAGDSLASLLMPEELIEFHEAGRQIERRYADDLAAVGPELALIFTRAVGTAAERLELDDDIRDDLAGVFGSLVGYLAAASSIDPLPLWARGIAITSGPPSYPVGREIRFDVDHDDLLRINGVARALSELLSGDRTESTAGR</sequence>
<evidence type="ECO:0000313" key="2">
    <source>
        <dbReference type="Proteomes" id="UP001614394"/>
    </source>
</evidence>
<keyword evidence="2" id="KW-1185">Reference proteome</keyword>
<evidence type="ECO:0000313" key="1">
    <source>
        <dbReference type="EMBL" id="MFI9099268.1"/>
    </source>
</evidence>
<gene>
    <name evidence="1" type="ORF">ACIGXA_02000</name>
</gene>
<name>A0ABW8BYM1_9ACTN</name>
<comment type="caution">
    <text evidence="1">The sequence shown here is derived from an EMBL/GenBank/DDBJ whole genome shotgun (WGS) entry which is preliminary data.</text>
</comment>